<dbReference type="PRINTS" id="PR00109">
    <property type="entry name" value="TYRKINASE"/>
</dbReference>
<dbReference type="PANTHER" id="PTHR24418">
    <property type="entry name" value="TYROSINE-PROTEIN KINASE"/>
    <property type="match status" value="1"/>
</dbReference>
<dbReference type="EMBL" id="UYRV01006359">
    <property type="protein sequence ID" value="VDK53595.1"/>
    <property type="molecule type" value="Genomic_DNA"/>
</dbReference>
<evidence type="ECO:0000256" key="1">
    <source>
        <dbReference type="ARBA" id="ARBA00022741"/>
    </source>
</evidence>
<dbReference type="InterPro" id="IPR050198">
    <property type="entry name" value="Non-receptor_tyrosine_kinases"/>
</dbReference>
<dbReference type="InterPro" id="IPR001245">
    <property type="entry name" value="Ser-Thr/Tyr_kinase_cat_dom"/>
</dbReference>
<keyword evidence="2" id="KW-0067">ATP-binding</keyword>
<proteinExistence type="predicted"/>
<keyword evidence="5" id="KW-1185">Reference proteome</keyword>
<dbReference type="Gene3D" id="1.10.510.10">
    <property type="entry name" value="Transferase(Phosphotransferase) domain 1"/>
    <property type="match status" value="1"/>
</dbReference>
<dbReference type="Pfam" id="PF07714">
    <property type="entry name" value="PK_Tyr_Ser-Thr"/>
    <property type="match status" value="1"/>
</dbReference>
<dbReference type="AlphaFoldDB" id="A0A3P6RID0"/>
<dbReference type="OrthoDB" id="5839883at2759"/>
<dbReference type="Proteomes" id="UP000271889">
    <property type="component" value="Unassembled WGS sequence"/>
</dbReference>
<dbReference type="InterPro" id="IPR000719">
    <property type="entry name" value="Prot_kinase_dom"/>
</dbReference>
<dbReference type="GO" id="GO:0004672">
    <property type="term" value="F:protein kinase activity"/>
    <property type="evidence" value="ECO:0007669"/>
    <property type="project" value="InterPro"/>
</dbReference>
<evidence type="ECO:0000259" key="3">
    <source>
        <dbReference type="PROSITE" id="PS50011"/>
    </source>
</evidence>
<organism evidence="4 5">
    <name type="scientific">Cylicostephanus goldi</name>
    <name type="common">Nematode worm</name>
    <dbReference type="NCBI Taxonomy" id="71465"/>
    <lineage>
        <taxon>Eukaryota</taxon>
        <taxon>Metazoa</taxon>
        <taxon>Ecdysozoa</taxon>
        <taxon>Nematoda</taxon>
        <taxon>Chromadorea</taxon>
        <taxon>Rhabditida</taxon>
        <taxon>Rhabditina</taxon>
        <taxon>Rhabditomorpha</taxon>
        <taxon>Strongyloidea</taxon>
        <taxon>Strongylidae</taxon>
        <taxon>Cylicostephanus</taxon>
    </lineage>
</organism>
<dbReference type="PROSITE" id="PS00109">
    <property type="entry name" value="PROTEIN_KINASE_TYR"/>
    <property type="match status" value="1"/>
</dbReference>
<protein>
    <recommendedName>
        <fullName evidence="3">Protein kinase domain-containing protein</fullName>
    </recommendedName>
</protein>
<dbReference type="InterPro" id="IPR011009">
    <property type="entry name" value="Kinase-like_dom_sf"/>
</dbReference>
<evidence type="ECO:0000313" key="4">
    <source>
        <dbReference type="EMBL" id="VDK53595.1"/>
    </source>
</evidence>
<keyword evidence="1" id="KW-0547">Nucleotide-binding</keyword>
<dbReference type="GO" id="GO:0005524">
    <property type="term" value="F:ATP binding"/>
    <property type="evidence" value="ECO:0007669"/>
    <property type="project" value="UniProtKB-KW"/>
</dbReference>
<gene>
    <name evidence="4" type="ORF">CGOC_LOCUS2727</name>
</gene>
<reference evidence="4 5" key="1">
    <citation type="submission" date="2018-11" db="EMBL/GenBank/DDBJ databases">
        <authorList>
            <consortium name="Pathogen Informatics"/>
        </authorList>
    </citation>
    <scope>NUCLEOTIDE SEQUENCE [LARGE SCALE GENOMIC DNA]</scope>
</reference>
<evidence type="ECO:0000256" key="2">
    <source>
        <dbReference type="ARBA" id="ARBA00022840"/>
    </source>
</evidence>
<dbReference type="PROSITE" id="PS50011">
    <property type="entry name" value="PROTEIN_KINASE_DOM"/>
    <property type="match status" value="1"/>
</dbReference>
<accession>A0A3P6RID0</accession>
<dbReference type="InterPro" id="IPR008266">
    <property type="entry name" value="Tyr_kinase_AS"/>
</dbReference>
<evidence type="ECO:0000313" key="5">
    <source>
        <dbReference type="Proteomes" id="UP000271889"/>
    </source>
</evidence>
<feature type="domain" description="Protein kinase" evidence="3">
    <location>
        <begin position="1"/>
        <end position="222"/>
    </location>
</feature>
<dbReference type="SUPFAM" id="SSF56112">
    <property type="entry name" value="Protein kinase-like (PK-like)"/>
    <property type="match status" value="1"/>
</dbReference>
<sequence>MMGEQIGGTGYEKVRKCIIKVREVEVEAVAITISGLSSNALEILKRRARQCRLLRDLRHPCVVHYYGVSMLAPPCRFLCEYVQGEKLNIYLTKRRGKLKRDEMLRMTVTAAWGLDYLHSKGILHLDMAAKNCFYNEKVVKIYGFDLAQKALVYTIKSLKKLPVRWLAPESVEMFRFSQKSDVYSYGVLVYEIFSQREPYEGKVRQAAEAEVSALKTSQIHIR</sequence>
<name>A0A3P6RID0_CYLGO</name>